<feature type="non-terminal residue" evidence="1">
    <location>
        <position position="150"/>
    </location>
</feature>
<organism evidence="1 2">
    <name type="scientific">Candidatus Blautia avicola</name>
    <dbReference type="NCBI Taxonomy" id="2838483"/>
    <lineage>
        <taxon>Bacteria</taxon>
        <taxon>Bacillati</taxon>
        <taxon>Bacillota</taxon>
        <taxon>Clostridia</taxon>
        <taxon>Lachnospirales</taxon>
        <taxon>Lachnospiraceae</taxon>
        <taxon>Blautia</taxon>
    </lineage>
</organism>
<comment type="caution">
    <text evidence="1">The sequence shown here is derived from an EMBL/GenBank/DDBJ whole genome shotgun (WGS) entry which is preliminary data.</text>
</comment>
<sequence length="150" mass="18114">MIQEISMTFQSHPEYLLYVFFKEEYREFLTWSRRPMGTFCQKDCRSDMPLKAMAMGLMDAEFVQEKDGCRVKICFASDLESILKALRESEEVYSWLQSRSDKLESLILVYGLIEMDALYDMFCHIYKEKISQTDFRRFVYWHARFNDRIQ</sequence>
<name>A0A9D2QUV4_9FIRM</name>
<evidence type="ECO:0000313" key="2">
    <source>
        <dbReference type="Proteomes" id="UP000823892"/>
    </source>
</evidence>
<gene>
    <name evidence="1" type="ORF">H9914_11715</name>
</gene>
<dbReference type="Proteomes" id="UP000823892">
    <property type="component" value="Unassembled WGS sequence"/>
</dbReference>
<dbReference type="EMBL" id="DWUY01000265">
    <property type="protein sequence ID" value="HJD29642.1"/>
    <property type="molecule type" value="Genomic_DNA"/>
</dbReference>
<evidence type="ECO:0000313" key="1">
    <source>
        <dbReference type="EMBL" id="HJD29642.1"/>
    </source>
</evidence>
<dbReference type="AlphaFoldDB" id="A0A9D2QUV4"/>
<reference evidence="1" key="2">
    <citation type="submission" date="2021-04" db="EMBL/GenBank/DDBJ databases">
        <authorList>
            <person name="Gilroy R."/>
        </authorList>
    </citation>
    <scope>NUCLEOTIDE SEQUENCE</scope>
    <source>
        <strain evidence="1">ChiBcec6-4105</strain>
    </source>
</reference>
<accession>A0A9D2QUV4</accession>
<proteinExistence type="predicted"/>
<reference evidence="1" key="1">
    <citation type="journal article" date="2021" name="PeerJ">
        <title>Extensive microbial diversity within the chicken gut microbiome revealed by metagenomics and culture.</title>
        <authorList>
            <person name="Gilroy R."/>
            <person name="Ravi A."/>
            <person name="Getino M."/>
            <person name="Pursley I."/>
            <person name="Horton D.L."/>
            <person name="Alikhan N.F."/>
            <person name="Baker D."/>
            <person name="Gharbi K."/>
            <person name="Hall N."/>
            <person name="Watson M."/>
            <person name="Adriaenssens E.M."/>
            <person name="Foster-Nyarko E."/>
            <person name="Jarju S."/>
            <person name="Secka A."/>
            <person name="Antonio M."/>
            <person name="Oren A."/>
            <person name="Chaudhuri R.R."/>
            <person name="La Ragione R."/>
            <person name="Hildebrand F."/>
            <person name="Pallen M.J."/>
        </authorList>
    </citation>
    <scope>NUCLEOTIDE SEQUENCE</scope>
    <source>
        <strain evidence="1">ChiBcec6-4105</strain>
    </source>
</reference>
<protein>
    <submittedName>
        <fullName evidence="1">Uncharacterized protein</fullName>
    </submittedName>
</protein>